<evidence type="ECO:0000259" key="1">
    <source>
        <dbReference type="Pfam" id="PF01935"/>
    </source>
</evidence>
<proteinExistence type="predicted"/>
<dbReference type="InterPro" id="IPR027417">
    <property type="entry name" value="P-loop_NTPase"/>
</dbReference>
<dbReference type="PANTHER" id="PTHR42957">
    <property type="entry name" value="HELICASE MJ1565-RELATED"/>
    <property type="match status" value="1"/>
</dbReference>
<dbReference type="InterPro" id="IPR008571">
    <property type="entry name" value="HerA-like"/>
</dbReference>
<organism evidence="2 3">
    <name type="scientific">Anoxybacteroides rupiense</name>
    <dbReference type="NCBI Taxonomy" id="311460"/>
    <lineage>
        <taxon>Bacteria</taxon>
        <taxon>Bacillati</taxon>
        <taxon>Bacillota</taxon>
        <taxon>Bacilli</taxon>
        <taxon>Bacillales</taxon>
        <taxon>Anoxybacillaceae</taxon>
        <taxon>Anoxybacteroides</taxon>
    </lineage>
</organism>
<reference evidence="2 3" key="1">
    <citation type="submission" date="2023-03" db="EMBL/GenBank/DDBJ databases">
        <title>Bacillus Genome Sequencing.</title>
        <authorList>
            <person name="Dunlap C."/>
        </authorList>
    </citation>
    <scope>NUCLEOTIDE SEQUENCE [LARGE SCALE GENOMIC DNA]</scope>
    <source>
        <strain evidence="2 3">NRS-38</strain>
    </source>
</reference>
<dbReference type="RefSeq" id="WP_328218724.1">
    <property type="nucleotide sequence ID" value="NZ_JARTLI010000026.1"/>
</dbReference>
<evidence type="ECO:0000313" key="2">
    <source>
        <dbReference type="EMBL" id="MED5052534.1"/>
    </source>
</evidence>
<sequence>MQIYKIESDDVYLLYHPGEDSIQVGAQFLVTEKFEAEKDRGIIVQIIENESLNYPGIVQEIVQNSLESAFKVKNNIIINNEDSFSDIKSLKIAHGKIRKQMVDNRIIDWEGWIPTRNVDIKVMTNDEVIKRIVGEPSSIEFSLDICKYNEQELSLDATKLDMINVITGVKGSGKSHTAKNILLRLIDMRVPCIVFDVNNEYNFPNAISLRLGHNFQLDMSVMEPLQVFGVINSIFPLSSRTSENVENTIIDVFDQRRRQCESFGREFTIDMDYLLQNLEVLIPGGNQDYIRNMRAGLRVALNTVKQRNIFRTREDNTEELGQIYERCIKEKKFIRFDFSEMSSKLQKIAVEAVNNRIIQICNEEANKSRHLYPFIFFEEAHTYIDEKAIVDFATRGRHIGIRMFFMTNTPDALPEMIFRQLDNLFLLRLTHKNDIKHVSLSSFTYEETVKSITTRMPDRHLMVIGNITNNYP</sequence>
<dbReference type="Pfam" id="PF01935">
    <property type="entry name" value="DUF87"/>
    <property type="match status" value="1"/>
</dbReference>
<dbReference type="Gene3D" id="3.40.50.300">
    <property type="entry name" value="P-loop containing nucleotide triphosphate hydrolases"/>
    <property type="match status" value="2"/>
</dbReference>
<name>A0ABD5IY31_9BACL</name>
<protein>
    <submittedName>
        <fullName evidence="2">DUF87 domain-containing protein</fullName>
    </submittedName>
</protein>
<dbReference type="AlphaFoldDB" id="A0ABD5IY31"/>
<gene>
    <name evidence="2" type="ORF">P9850_11915</name>
</gene>
<dbReference type="EMBL" id="JARTLI010000026">
    <property type="protein sequence ID" value="MED5052534.1"/>
    <property type="molecule type" value="Genomic_DNA"/>
</dbReference>
<dbReference type="PANTHER" id="PTHR42957:SF1">
    <property type="entry name" value="HELICASE MJ1565-RELATED"/>
    <property type="match status" value="1"/>
</dbReference>
<feature type="domain" description="Helicase HerA central" evidence="1">
    <location>
        <begin position="149"/>
        <end position="357"/>
    </location>
</feature>
<dbReference type="InterPro" id="IPR002789">
    <property type="entry name" value="HerA_central"/>
</dbReference>
<dbReference type="Proteomes" id="UP001339962">
    <property type="component" value="Unassembled WGS sequence"/>
</dbReference>
<comment type="caution">
    <text evidence="2">The sequence shown here is derived from an EMBL/GenBank/DDBJ whole genome shotgun (WGS) entry which is preliminary data.</text>
</comment>
<accession>A0ABD5IY31</accession>
<dbReference type="SUPFAM" id="SSF52540">
    <property type="entry name" value="P-loop containing nucleoside triphosphate hydrolases"/>
    <property type="match status" value="1"/>
</dbReference>
<evidence type="ECO:0000313" key="3">
    <source>
        <dbReference type="Proteomes" id="UP001339962"/>
    </source>
</evidence>